<dbReference type="PANTHER" id="PTHR39176:SF1">
    <property type="entry name" value="PERIPLASMIC PROTEIN"/>
    <property type="match status" value="1"/>
</dbReference>
<evidence type="ECO:0000313" key="3">
    <source>
        <dbReference type="Proteomes" id="UP000186364"/>
    </source>
</evidence>
<evidence type="ECO:0000259" key="1">
    <source>
        <dbReference type="Pfam" id="PF07007"/>
    </source>
</evidence>
<dbReference type="InterPro" id="IPR009739">
    <property type="entry name" value="LprI-like_N"/>
</dbReference>
<protein>
    <recommendedName>
        <fullName evidence="1">Lysozyme inhibitor LprI-like N-terminal domain-containing protein</fullName>
    </recommendedName>
</protein>
<keyword evidence="3" id="KW-1185">Reference proteome</keyword>
<gene>
    <name evidence="2" type="ORF">BJF93_23595</name>
</gene>
<dbReference type="Pfam" id="PF07007">
    <property type="entry name" value="LprI"/>
    <property type="match status" value="1"/>
</dbReference>
<dbReference type="AlphaFoldDB" id="A0A1Q9B317"/>
<feature type="domain" description="Lysozyme inhibitor LprI-like N-terminal" evidence="1">
    <location>
        <begin position="16"/>
        <end position="119"/>
    </location>
</feature>
<sequence length="128" mass="14159">MTFQSVLAQDQPEIDCAKAEQQTDMTICAQRDYQEADDALNATYRQAMTRMRKADADLADMPGYPPGAVEALKTAQRAWISYRDGQCVLAGFPVRGGTLEPMLVAGCQADLTRKRTEELKATIRALDQ</sequence>
<proteinExistence type="predicted"/>
<dbReference type="Gene3D" id="1.20.1270.180">
    <property type="match status" value="1"/>
</dbReference>
<organism evidence="2 3">
    <name type="scientific">Xaviernesmea oryzae</name>
    <dbReference type="NCBI Taxonomy" id="464029"/>
    <lineage>
        <taxon>Bacteria</taxon>
        <taxon>Pseudomonadati</taxon>
        <taxon>Pseudomonadota</taxon>
        <taxon>Alphaproteobacteria</taxon>
        <taxon>Hyphomicrobiales</taxon>
        <taxon>Rhizobiaceae</taxon>
        <taxon>Rhizobium/Agrobacterium group</taxon>
        <taxon>Xaviernesmea</taxon>
    </lineage>
</organism>
<evidence type="ECO:0000313" key="2">
    <source>
        <dbReference type="EMBL" id="OLP62401.1"/>
    </source>
</evidence>
<dbReference type="Proteomes" id="UP000186364">
    <property type="component" value="Unassembled WGS sequence"/>
</dbReference>
<dbReference type="RefSeq" id="WP_075625701.1">
    <property type="nucleotide sequence ID" value="NZ_FOAM01000016.1"/>
</dbReference>
<name>A0A1Q9B317_9HYPH</name>
<dbReference type="OrthoDB" id="7340239at2"/>
<comment type="caution">
    <text evidence="2">The sequence shown here is derived from an EMBL/GenBank/DDBJ whole genome shotgun (WGS) entry which is preliminary data.</text>
</comment>
<accession>A0A1Q9B317</accession>
<dbReference type="EMBL" id="MKIP01000026">
    <property type="protein sequence ID" value="OLP62401.1"/>
    <property type="molecule type" value="Genomic_DNA"/>
</dbReference>
<reference evidence="2 3" key="1">
    <citation type="submission" date="2016-09" db="EMBL/GenBank/DDBJ databases">
        <title>Rhizobium sp. nov., a novel species isolated from the rice rhizosphere.</title>
        <authorList>
            <person name="Zhao J."/>
            <person name="Zhang X."/>
        </authorList>
    </citation>
    <scope>NUCLEOTIDE SEQUENCE [LARGE SCALE GENOMIC DNA]</scope>
    <source>
        <strain evidence="2 3">1.7048</strain>
    </source>
</reference>
<dbReference type="PANTHER" id="PTHR39176">
    <property type="entry name" value="PERIPLASMIC PROTEIN-RELATED"/>
    <property type="match status" value="1"/>
</dbReference>